<comment type="caution">
    <text evidence="2">The sequence shown here is derived from an EMBL/GenBank/DDBJ whole genome shotgun (WGS) entry which is preliminary data.</text>
</comment>
<gene>
    <name evidence="2" type="ORF">WY13_00894</name>
</gene>
<dbReference type="GO" id="GO:0016301">
    <property type="term" value="F:kinase activity"/>
    <property type="evidence" value="ECO:0007669"/>
    <property type="project" value="InterPro"/>
</dbReference>
<dbReference type="InterPro" id="IPR002192">
    <property type="entry name" value="PPDK_AMP/ATP-bd"/>
</dbReference>
<reference evidence="2 3" key="1">
    <citation type="journal article" date="2015" name="Biotechnol. Bioeng.">
        <title>Genome sequence and phenotypic characterization of Caulobacter segnis.</title>
        <authorList>
            <person name="Patel S."/>
            <person name="Fletcher B."/>
            <person name="Scott D.C."/>
            <person name="Ely B."/>
        </authorList>
    </citation>
    <scope>NUCLEOTIDE SEQUENCE [LARGE SCALE GENOMIC DNA]</scope>
    <source>
        <strain evidence="2 3">ERI-2</strain>
    </source>
</reference>
<dbReference type="Gene3D" id="3.30.1490.20">
    <property type="entry name" value="ATP-grasp fold, A domain"/>
    <property type="match status" value="1"/>
</dbReference>
<dbReference type="EMBL" id="LITT01000008">
    <property type="protein sequence ID" value="OAA91064.1"/>
    <property type="molecule type" value="Genomic_DNA"/>
</dbReference>
<evidence type="ECO:0000313" key="2">
    <source>
        <dbReference type="EMBL" id="OAA91064.1"/>
    </source>
</evidence>
<sequence length="87" mass="9978">MKYLLNWKEAFESGVSMVGGKGWNLGRLGQYGFNVPQGKVLTAKAYDEYIKYNELQKIIDEVVSVTTLENLDEIHVKDKLNQLKKKL</sequence>
<organism evidence="2 3">
    <name type="scientific">Clostridium ljungdahlii</name>
    <dbReference type="NCBI Taxonomy" id="1538"/>
    <lineage>
        <taxon>Bacteria</taxon>
        <taxon>Bacillati</taxon>
        <taxon>Bacillota</taxon>
        <taxon>Clostridia</taxon>
        <taxon>Eubacteriales</taxon>
        <taxon>Clostridiaceae</taxon>
        <taxon>Clostridium</taxon>
    </lineage>
</organism>
<dbReference type="GO" id="GO:0005524">
    <property type="term" value="F:ATP binding"/>
    <property type="evidence" value="ECO:0007669"/>
    <property type="project" value="InterPro"/>
</dbReference>
<dbReference type="Proteomes" id="UP000077407">
    <property type="component" value="Unassembled WGS sequence"/>
</dbReference>
<dbReference type="PATRIC" id="fig|1538.10.peg.1397"/>
<evidence type="ECO:0000259" key="1">
    <source>
        <dbReference type="Pfam" id="PF01326"/>
    </source>
</evidence>
<dbReference type="AlphaFoldDB" id="A0A166RSE8"/>
<proteinExistence type="predicted"/>
<accession>A0A166RSE8</accession>
<protein>
    <submittedName>
        <fullName evidence="2">Phosphoenolpyruvate synthase</fullName>
    </submittedName>
</protein>
<dbReference type="Pfam" id="PF01326">
    <property type="entry name" value="PPDK_N"/>
    <property type="match status" value="1"/>
</dbReference>
<dbReference type="InterPro" id="IPR013815">
    <property type="entry name" value="ATP_grasp_subdomain_1"/>
</dbReference>
<dbReference type="SUPFAM" id="SSF56059">
    <property type="entry name" value="Glutathione synthetase ATP-binding domain-like"/>
    <property type="match status" value="1"/>
</dbReference>
<feature type="domain" description="Pyruvate phosphate dikinase AMP/ATP-binding" evidence="1">
    <location>
        <begin position="16"/>
        <end position="76"/>
    </location>
</feature>
<evidence type="ECO:0000313" key="3">
    <source>
        <dbReference type="Proteomes" id="UP000077407"/>
    </source>
</evidence>
<name>A0A166RSE8_9CLOT</name>
<keyword evidence="2" id="KW-0670">Pyruvate</keyword>